<proteinExistence type="predicted"/>
<feature type="chain" id="PRO_5007854578" description="Secreted protein" evidence="1">
    <location>
        <begin position="24"/>
        <end position="63"/>
    </location>
</feature>
<dbReference type="EMBL" id="LRGB01000935">
    <property type="protein sequence ID" value="KZS14873.1"/>
    <property type="molecule type" value="Genomic_DNA"/>
</dbReference>
<keyword evidence="1" id="KW-0732">Signal</keyword>
<dbReference type="Proteomes" id="UP000076858">
    <property type="component" value="Unassembled WGS sequence"/>
</dbReference>
<accession>A0A164Y4G5</accession>
<evidence type="ECO:0000313" key="3">
    <source>
        <dbReference type="Proteomes" id="UP000076858"/>
    </source>
</evidence>
<evidence type="ECO:0000313" key="2">
    <source>
        <dbReference type="EMBL" id="KZS14873.1"/>
    </source>
</evidence>
<evidence type="ECO:0008006" key="4">
    <source>
        <dbReference type="Google" id="ProtNLM"/>
    </source>
</evidence>
<dbReference type="AlphaFoldDB" id="A0A164Y4G5"/>
<keyword evidence="3" id="KW-1185">Reference proteome</keyword>
<comment type="caution">
    <text evidence="2">The sequence shown here is derived from an EMBL/GenBank/DDBJ whole genome shotgun (WGS) entry which is preliminary data.</text>
</comment>
<gene>
    <name evidence="2" type="ORF">APZ42_019705</name>
</gene>
<reference evidence="2 3" key="1">
    <citation type="submission" date="2016-03" db="EMBL/GenBank/DDBJ databases">
        <title>EvidentialGene: Evidence-directed Construction of Genes on Genomes.</title>
        <authorList>
            <person name="Gilbert D.G."/>
            <person name="Choi J.-H."/>
            <person name="Mockaitis K."/>
            <person name="Colbourne J."/>
            <person name="Pfrender M."/>
        </authorList>
    </citation>
    <scope>NUCLEOTIDE SEQUENCE [LARGE SCALE GENOMIC DNA]</scope>
    <source>
        <strain evidence="2 3">Xinb3</strain>
        <tissue evidence="2">Complete organism</tissue>
    </source>
</reference>
<protein>
    <recommendedName>
        <fullName evidence="4">Secreted protein</fullName>
    </recommendedName>
</protein>
<feature type="signal peptide" evidence="1">
    <location>
        <begin position="1"/>
        <end position="23"/>
    </location>
</feature>
<evidence type="ECO:0000256" key="1">
    <source>
        <dbReference type="SAM" id="SignalP"/>
    </source>
</evidence>
<organism evidence="2 3">
    <name type="scientific">Daphnia magna</name>
    <dbReference type="NCBI Taxonomy" id="35525"/>
    <lineage>
        <taxon>Eukaryota</taxon>
        <taxon>Metazoa</taxon>
        <taxon>Ecdysozoa</taxon>
        <taxon>Arthropoda</taxon>
        <taxon>Crustacea</taxon>
        <taxon>Branchiopoda</taxon>
        <taxon>Diplostraca</taxon>
        <taxon>Cladocera</taxon>
        <taxon>Anomopoda</taxon>
        <taxon>Daphniidae</taxon>
        <taxon>Daphnia</taxon>
    </lineage>
</organism>
<sequence>MCSVKSMPQFLILFYIVFFEVGGRRRRRSCECPSGASYRNGNLFYVRQLYSVTISITRYRRKI</sequence>
<name>A0A164Y4G5_9CRUS</name>